<evidence type="ECO:0000259" key="1">
    <source>
        <dbReference type="Pfam" id="PF00535"/>
    </source>
</evidence>
<proteinExistence type="predicted"/>
<accession>A0ABX7CHB8</accession>
<dbReference type="Proteomes" id="UP000595498">
    <property type="component" value="Chromosome"/>
</dbReference>
<gene>
    <name evidence="2" type="ORF">I6I98_14285</name>
</gene>
<dbReference type="InterPro" id="IPR001173">
    <property type="entry name" value="Glyco_trans_2-like"/>
</dbReference>
<dbReference type="InterPro" id="IPR029044">
    <property type="entry name" value="Nucleotide-diphossugar_trans"/>
</dbReference>
<feature type="domain" description="Glycosyltransferase 2-like" evidence="1">
    <location>
        <begin position="8"/>
        <end position="151"/>
    </location>
</feature>
<protein>
    <submittedName>
        <fullName evidence="2">Glycosyltransferase</fullName>
    </submittedName>
</protein>
<name>A0ABX7CHB8_SPHMU</name>
<evidence type="ECO:0000313" key="3">
    <source>
        <dbReference type="Proteomes" id="UP000595498"/>
    </source>
</evidence>
<sequence length="256" mass="30113">MMRDLNTSVIMSFFRKMKDFRRVLPLHAHYLNRKGIEVIIAMDEPTEYEELLEFVKDFSDINWKIIVNEQEHEWRNPCKAWNVAIRHATKDNIMVIDPECQMVTDAIENLSNILDSNYPCFTVGQVLFVDFDYHYRANDINEILEPLYYGTIMAKRADIERICGYTESYSIWGGEDDNLRAKLELIGRKKIEVDPVLVLHREDDKNGLSKRIDKSSSLPKELFNKSFSPEEEDFINPNWGRDFNEVKFNSSFSIHS</sequence>
<dbReference type="Pfam" id="PF00535">
    <property type="entry name" value="Glycos_transf_2"/>
    <property type="match status" value="1"/>
</dbReference>
<reference evidence="2 3" key="1">
    <citation type="submission" date="2021-01" db="EMBL/GenBank/DDBJ databases">
        <title>FDA dAtabase for Regulatory Grade micrObial Sequences (FDA-ARGOS): Supporting development and validation of Infectious Disease Dx tests.</title>
        <authorList>
            <person name="Sproer C."/>
            <person name="Gronow S."/>
            <person name="Severitt S."/>
            <person name="Schroder I."/>
            <person name="Tallon L."/>
            <person name="Sadzewicz L."/>
            <person name="Zhao X."/>
            <person name="Boylan J."/>
            <person name="Ott S."/>
            <person name="Bowen H."/>
            <person name="Vavikolanu K."/>
            <person name="Mehta A."/>
            <person name="Aluvathingal J."/>
            <person name="Nadendla S."/>
            <person name="Lowell S."/>
            <person name="Myers T."/>
            <person name="Yan Y."/>
            <person name="Sichtig H."/>
        </authorList>
    </citation>
    <scope>NUCLEOTIDE SEQUENCE [LARGE SCALE GENOMIC DNA]</scope>
    <source>
        <strain evidence="2 3">FDAARGOS_1141</strain>
    </source>
</reference>
<evidence type="ECO:0000313" key="2">
    <source>
        <dbReference type="EMBL" id="QQT51467.1"/>
    </source>
</evidence>
<keyword evidence="3" id="KW-1185">Reference proteome</keyword>
<organism evidence="2 3">
    <name type="scientific">Sphingobacterium multivorum</name>
    <dbReference type="NCBI Taxonomy" id="28454"/>
    <lineage>
        <taxon>Bacteria</taxon>
        <taxon>Pseudomonadati</taxon>
        <taxon>Bacteroidota</taxon>
        <taxon>Sphingobacteriia</taxon>
        <taxon>Sphingobacteriales</taxon>
        <taxon>Sphingobacteriaceae</taxon>
        <taxon>Sphingobacterium</taxon>
    </lineage>
</organism>
<dbReference type="Gene3D" id="3.90.550.10">
    <property type="entry name" value="Spore Coat Polysaccharide Biosynthesis Protein SpsA, Chain A"/>
    <property type="match status" value="1"/>
</dbReference>
<dbReference type="EMBL" id="CP068224">
    <property type="protein sequence ID" value="QQT51467.1"/>
    <property type="molecule type" value="Genomic_DNA"/>
</dbReference>
<dbReference type="SUPFAM" id="SSF53448">
    <property type="entry name" value="Nucleotide-diphospho-sugar transferases"/>
    <property type="match status" value="1"/>
</dbReference>